<gene>
    <name evidence="1" type="ORF">BpHYR1_036930</name>
</gene>
<dbReference type="AlphaFoldDB" id="A0A3M7PIJ4"/>
<comment type="caution">
    <text evidence="1">The sequence shown here is derived from an EMBL/GenBank/DDBJ whole genome shotgun (WGS) entry which is preliminary data.</text>
</comment>
<protein>
    <submittedName>
        <fullName evidence="1">Uncharacterized protein</fullName>
    </submittedName>
</protein>
<name>A0A3M7PIJ4_BRAPC</name>
<organism evidence="1 2">
    <name type="scientific">Brachionus plicatilis</name>
    <name type="common">Marine rotifer</name>
    <name type="synonym">Brachionus muelleri</name>
    <dbReference type="NCBI Taxonomy" id="10195"/>
    <lineage>
        <taxon>Eukaryota</taxon>
        <taxon>Metazoa</taxon>
        <taxon>Spiralia</taxon>
        <taxon>Gnathifera</taxon>
        <taxon>Rotifera</taxon>
        <taxon>Eurotatoria</taxon>
        <taxon>Monogononta</taxon>
        <taxon>Pseudotrocha</taxon>
        <taxon>Ploima</taxon>
        <taxon>Brachionidae</taxon>
        <taxon>Brachionus</taxon>
    </lineage>
</organism>
<sequence length="118" mass="13863">MTLFDFFKYFESTYIGELKRGMGVSRKEPKYPHAIWSLYERNCDDLPRNGIKLEQSNTELLQTQIKTGRIPKRKAAYIFLDNRIKELIISYSRNNAMDIFSVQFIGVKFISCLININV</sequence>
<accession>A0A3M7PIJ4</accession>
<evidence type="ECO:0000313" key="2">
    <source>
        <dbReference type="Proteomes" id="UP000276133"/>
    </source>
</evidence>
<evidence type="ECO:0000313" key="1">
    <source>
        <dbReference type="EMBL" id="RMZ98818.1"/>
    </source>
</evidence>
<reference evidence="1 2" key="1">
    <citation type="journal article" date="2018" name="Sci. Rep.">
        <title>Genomic signatures of local adaptation to the degree of environmental predictability in rotifers.</title>
        <authorList>
            <person name="Franch-Gras L."/>
            <person name="Hahn C."/>
            <person name="Garcia-Roger E.M."/>
            <person name="Carmona M.J."/>
            <person name="Serra M."/>
            <person name="Gomez A."/>
        </authorList>
    </citation>
    <scope>NUCLEOTIDE SEQUENCE [LARGE SCALE GENOMIC DNA]</scope>
    <source>
        <strain evidence="1">HYR1</strain>
    </source>
</reference>
<keyword evidence="2" id="KW-1185">Reference proteome</keyword>
<proteinExistence type="predicted"/>
<dbReference type="Proteomes" id="UP000276133">
    <property type="component" value="Unassembled WGS sequence"/>
</dbReference>
<dbReference type="EMBL" id="REGN01010541">
    <property type="protein sequence ID" value="RMZ98818.1"/>
    <property type="molecule type" value="Genomic_DNA"/>
</dbReference>